<keyword evidence="2" id="KW-1185">Reference proteome</keyword>
<protein>
    <submittedName>
        <fullName evidence="1">Uncharacterized protein</fullName>
    </submittedName>
</protein>
<dbReference type="Proteomes" id="UP001307889">
    <property type="component" value="Chromosome 7"/>
</dbReference>
<sequence length="122" mass="14073">MVKRKVRKLNSEEVGDLERKRPRLENVKYGRGRPVPPEIDGVIEQSSLSVNLSILNGEKILLPSLRRLSIWPISKSRPLPSPFQTFPMSAAGEEPMQMRMRSNRVVDIETKLPKWYEDDKFG</sequence>
<reference evidence="1 2" key="1">
    <citation type="submission" date="2023-09" db="EMBL/GenBank/DDBJ databases">
        <title>Nesidiocoris tenuis whole genome shotgun sequence.</title>
        <authorList>
            <person name="Shibata T."/>
            <person name="Shimoda M."/>
            <person name="Kobayashi T."/>
            <person name="Uehara T."/>
        </authorList>
    </citation>
    <scope>NUCLEOTIDE SEQUENCE [LARGE SCALE GENOMIC DNA]</scope>
    <source>
        <strain evidence="1 2">Japan</strain>
    </source>
</reference>
<gene>
    <name evidence="1" type="ORF">NTJ_09148</name>
</gene>
<dbReference type="EMBL" id="AP028915">
    <property type="protein sequence ID" value="BES96339.1"/>
    <property type="molecule type" value="Genomic_DNA"/>
</dbReference>
<evidence type="ECO:0000313" key="2">
    <source>
        <dbReference type="Proteomes" id="UP001307889"/>
    </source>
</evidence>
<evidence type="ECO:0000313" key="1">
    <source>
        <dbReference type="EMBL" id="BES96339.1"/>
    </source>
</evidence>
<name>A0ABN7AVV8_9HEMI</name>
<organism evidence="1 2">
    <name type="scientific">Nesidiocoris tenuis</name>
    <dbReference type="NCBI Taxonomy" id="355587"/>
    <lineage>
        <taxon>Eukaryota</taxon>
        <taxon>Metazoa</taxon>
        <taxon>Ecdysozoa</taxon>
        <taxon>Arthropoda</taxon>
        <taxon>Hexapoda</taxon>
        <taxon>Insecta</taxon>
        <taxon>Pterygota</taxon>
        <taxon>Neoptera</taxon>
        <taxon>Paraneoptera</taxon>
        <taxon>Hemiptera</taxon>
        <taxon>Heteroptera</taxon>
        <taxon>Panheteroptera</taxon>
        <taxon>Cimicomorpha</taxon>
        <taxon>Miridae</taxon>
        <taxon>Dicyphina</taxon>
        <taxon>Nesidiocoris</taxon>
    </lineage>
</organism>
<accession>A0ABN7AVV8</accession>
<proteinExistence type="predicted"/>